<name>A0A2S2Q049_9HEMI</name>
<evidence type="ECO:0000256" key="2">
    <source>
        <dbReference type="SAM" id="MobiDB-lite"/>
    </source>
</evidence>
<dbReference type="EMBL" id="GGMS01001848">
    <property type="protein sequence ID" value="MBY71051.1"/>
    <property type="molecule type" value="Transcribed_RNA"/>
</dbReference>
<evidence type="ECO:0000313" key="3">
    <source>
        <dbReference type="EMBL" id="MBY71051.1"/>
    </source>
</evidence>
<protein>
    <submittedName>
        <fullName evidence="3">Uncharacterized protein</fullName>
    </submittedName>
</protein>
<organism evidence="3">
    <name type="scientific">Sipha flava</name>
    <name type="common">yellow sugarcane aphid</name>
    <dbReference type="NCBI Taxonomy" id="143950"/>
    <lineage>
        <taxon>Eukaryota</taxon>
        <taxon>Metazoa</taxon>
        <taxon>Ecdysozoa</taxon>
        <taxon>Arthropoda</taxon>
        <taxon>Hexapoda</taxon>
        <taxon>Insecta</taxon>
        <taxon>Pterygota</taxon>
        <taxon>Neoptera</taxon>
        <taxon>Paraneoptera</taxon>
        <taxon>Hemiptera</taxon>
        <taxon>Sternorrhyncha</taxon>
        <taxon>Aphidomorpha</taxon>
        <taxon>Aphidoidea</taxon>
        <taxon>Aphididae</taxon>
        <taxon>Sipha</taxon>
    </lineage>
</organism>
<proteinExistence type="predicted"/>
<feature type="compositionally biased region" description="Basic and acidic residues" evidence="2">
    <location>
        <begin position="106"/>
        <end position="123"/>
    </location>
</feature>
<feature type="coiled-coil region" evidence="1">
    <location>
        <begin position="150"/>
        <end position="184"/>
    </location>
</feature>
<keyword evidence="1" id="KW-0175">Coiled coil</keyword>
<reference evidence="3" key="1">
    <citation type="submission" date="2018-04" db="EMBL/GenBank/DDBJ databases">
        <title>Transcriptome assembly of Sipha flava.</title>
        <authorList>
            <person name="Scully E.D."/>
            <person name="Geib S.M."/>
            <person name="Palmer N.A."/>
            <person name="Koch K."/>
            <person name="Bradshaw J."/>
            <person name="Heng-Moss T."/>
            <person name="Sarath G."/>
        </authorList>
    </citation>
    <scope>NUCLEOTIDE SEQUENCE</scope>
</reference>
<feature type="region of interest" description="Disordered" evidence="2">
    <location>
        <begin position="106"/>
        <end position="125"/>
    </location>
</feature>
<sequence length="427" mass="48362">MDLWRSLHLDGSGHRHIIGTNCDTYCRLCGEKSKNNIKQPRNKCDQSIIHKSNNTVYTKERSFGVCMCGSCMKQRKKTNDRVRSKIPQRCGPKPAKIDESVRLEKAKDPVKHDQPSQGCRHDVPGTVMKSMNKVKVEEPYREVDSLKMDRLQLEQRLKWVEESLKQLQDERDELLPRIEHKKKEESEKQARASELIFRNEQKITTGQVQKSPPTLINRVNSNTKTLNEQYPDALTTGGSCNKERCNCRLFTTALESTQPRKPYITANRTLLELPLSYIEYDTSITAADLELDCEKPQFEVTSRILDSRPKKSLTTEAPEKSCSTAISVQSQRGLSILDRLGLSEKNSSGAQIPTDIPQTGYDPLPSSSFHCSEWSDHSSIEEFCGPMPASMEKPYDVNDCVSEVCGYVPSKAKRSQSNATVSKKNGW</sequence>
<dbReference type="AlphaFoldDB" id="A0A2S2Q049"/>
<gene>
    <name evidence="3" type="ORF">g.173032</name>
</gene>
<accession>A0A2S2Q049</accession>
<evidence type="ECO:0000256" key="1">
    <source>
        <dbReference type="SAM" id="Coils"/>
    </source>
</evidence>